<dbReference type="InterPro" id="IPR009057">
    <property type="entry name" value="Homeodomain-like_sf"/>
</dbReference>
<evidence type="ECO:0000313" key="2">
    <source>
        <dbReference type="Proteomes" id="UP000702425"/>
    </source>
</evidence>
<keyword evidence="2" id="KW-1185">Reference proteome</keyword>
<dbReference type="Pfam" id="PF04255">
    <property type="entry name" value="DUF433"/>
    <property type="match status" value="1"/>
</dbReference>
<dbReference type="InterPro" id="IPR007367">
    <property type="entry name" value="DUF433"/>
</dbReference>
<accession>A0ABX2CZD1</accession>
<proteinExistence type="predicted"/>
<dbReference type="EMBL" id="SRRZ01000063">
    <property type="protein sequence ID" value="NQE35756.1"/>
    <property type="molecule type" value="Genomic_DNA"/>
</dbReference>
<reference evidence="1 2" key="1">
    <citation type="journal article" date="2020" name="Sci. Rep.">
        <title>A novel cyanobacterial geosmin producer, revising GeoA distribution and dispersion patterns in Bacteria.</title>
        <authorList>
            <person name="Churro C."/>
            <person name="Semedo-Aguiar A.P."/>
            <person name="Silva A.D."/>
            <person name="Pereira-Leal J.B."/>
            <person name="Leite R.B."/>
        </authorList>
    </citation>
    <scope>NUCLEOTIDE SEQUENCE [LARGE SCALE GENOMIC DNA]</scope>
    <source>
        <strain evidence="1 2">IPMA8</strain>
    </source>
</reference>
<comment type="caution">
    <text evidence="1">The sequence shown here is derived from an EMBL/GenBank/DDBJ whole genome shotgun (WGS) entry which is preliminary data.</text>
</comment>
<organism evidence="1 2">
    <name type="scientific">Microcoleus asticus IPMA8</name>
    <dbReference type="NCBI Taxonomy" id="2563858"/>
    <lineage>
        <taxon>Bacteria</taxon>
        <taxon>Bacillati</taxon>
        <taxon>Cyanobacteriota</taxon>
        <taxon>Cyanophyceae</taxon>
        <taxon>Oscillatoriophycideae</taxon>
        <taxon>Oscillatoriales</taxon>
        <taxon>Microcoleaceae</taxon>
        <taxon>Microcoleus</taxon>
        <taxon>Microcoleus asticus</taxon>
    </lineage>
</organism>
<sequence>MATLQGISLYWFILWAVAEKVATLNQRNDDRTFPEITYVRGASGEFVPVLRGNRLRVQTVVIAAHKWGFSPNKIATEYDLNEAQVNDVLAFYAGHSQKIDASIDAEQIIEPVTRRRYSLEDLVEAIAPENIHNEIDSGVAVGNEVW</sequence>
<name>A0ABX2CZD1_9CYAN</name>
<dbReference type="Gene3D" id="1.10.10.10">
    <property type="entry name" value="Winged helix-like DNA-binding domain superfamily/Winged helix DNA-binding domain"/>
    <property type="match status" value="1"/>
</dbReference>
<dbReference type="RefSeq" id="WP_246276837.1">
    <property type="nucleotide sequence ID" value="NZ_CAWPPK010000278.1"/>
</dbReference>
<evidence type="ECO:0008006" key="3">
    <source>
        <dbReference type="Google" id="ProtNLM"/>
    </source>
</evidence>
<dbReference type="Proteomes" id="UP000702425">
    <property type="component" value="Unassembled WGS sequence"/>
</dbReference>
<dbReference type="SUPFAM" id="SSF46689">
    <property type="entry name" value="Homeodomain-like"/>
    <property type="match status" value="1"/>
</dbReference>
<evidence type="ECO:0000313" key="1">
    <source>
        <dbReference type="EMBL" id="NQE35756.1"/>
    </source>
</evidence>
<dbReference type="InterPro" id="IPR036388">
    <property type="entry name" value="WH-like_DNA-bd_sf"/>
</dbReference>
<protein>
    <recommendedName>
        <fullName evidence="3">DUF433 domain-containing protein</fullName>
    </recommendedName>
</protein>
<gene>
    <name evidence="1" type="ORF">E5S67_03491</name>
</gene>